<name>A0A0B2XLK9_LATCU</name>
<dbReference type="Pfam" id="PF11217">
    <property type="entry name" value="DUF3013"/>
    <property type="match status" value="1"/>
</dbReference>
<proteinExistence type="predicted"/>
<evidence type="ECO:0000313" key="2">
    <source>
        <dbReference type="Proteomes" id="UP000257607"/>
    </source>
</evidence>
<accession>A0A0B2XLK9</accession>
<dbReference type="RefSeq" id="WP_004271162.1">
    <property type="nucleotide sequence ID" value="NZ_CP016028.1"/>
</dbReference>
<gene>
    <name evidence="1" type="ORF">DT351_06760</name>
</gene>
<dbReference type="AlphaFoldDB" id="A0A0B2XLK9"/>
<dbReference type="InterPro" id="IPR021380">
    <property type="entry name" value="DUF3013"/>
</dbReference>
<dbReference type="STRING" id="28038.BCY75_08685"/>
<dbReference type="OrthoDB" id="2165293at2"/>
<reference evidence="1 2" key="1">
    <citation type="submission" date="2018-07" db="EMBL/GenBank/DDBJ databases">
        <title>Lactobacillus curvatus genome sequence.</title>
        <authorList>
            <person name="Prechtl R."/>
        </authorList>
    </citation>
    <scope>NUCLEOTIDE SEQUENCE [LARGE SCALE GENOMIC DNA]</scope>
    <source>
        <strain evidence="1 2">TMW 1.1928</strain>
    </source>
</reference>
<sequence length="168" mass="19204">MVNTVAEMDMLAFFDAELDDLQFSGDMNINWDKQARAIELEFTLNVTKEQAIAVEDQNGELNESDEISYEDAILFFDESKMDGFEYADNYLAVIPFAGRKGLNAQVGRGFFNYLQDLLDEGEDQLAAFVNDESDEETFILNWDDTVFQATVAQADDQLAKKYYAYPKY</sequence>
<protein>
    <submittedName>
        <fullName evidence="1">DUF3013 family protein</fullName>
    </submittedName>
</protein>
<organism evidence="1 2">
    <name type="scientific">Latilactobacillus curvatus</name>
    <name type="common">Lactobacillus curvatus</name>
    <dbReference type="NCBI Taxonomy" id="28038"/>
    <lineage>
        <taxon>Bacteria</taxon>
        <taxon>Bacillati</taxon>
        <taxon>Bacillota</taxon>
        <taxon>Bacilli</taxon>
        <taxon>Lactobacillales</taxon>
        <taxon>Lactobacillaceae</taxon>
        <taxon>Latilactobacillus</taxon>
    </lineage>
</organism>
<dbReference type="EMBL" id="CP031003">
    <property type="protein sequence ID" value="AXN36081.1"/>
    <property type="molecule type" value="Genomic_DNA"/>
</dbReference>
<dbReference type="Gene3D" id="3.40.50.11250">
    <property type="entry name" value="Protein of unknown function DUF3013"/>
    <property type="match status" value="1"/>
</dbReference>
<dbReference type="Proteomes" id="UP000257607">
    <property type="component" value="Chromosome"/>
</dbReference>
<evidence type="ECO:0000313" key="1">
    <source>
        <dbReference type="EMBL" id="AXN36081.1"/>
    </source>
</evidence>